<feature type="transmembrane region" description="Helical" evidence="2">
    <location>
        <begin position="385"/>
        <end position="406"/>
    </location>
</feature>
<keyword evidence="2" id="KW-0812">Transmembrane</keyword>
<dbReference type="Gene3D" id="3.60.40.10">
    <property type="entry name" value="PPM-type phosphatase domain"/>
    <property type="match status" value="1"/>
</dbReference>
<keyword evidence="2" id="KW-1133">Transmembrane helix</keyword>
<reference evidence="5" key="1">
    <citation type="journal article" date="2019" name="Int. J. Syst. Evol. Microbiol.">
        <title>The Global Catalogue of Microorganisms (GCM) 10K type strain sequencing project: providing services to taxonomists for standard genome sequencing and annotation.</title>
        <authorList>
            <consortium name="The Broad Institute Genomics Platform"/>
            <consortium name="The Broad Institute Genome Sequencing Center for Infectious Disease"/>
            <person name="Wu L."/>
            <person name="Ma J."/>
        </authorList>
    </citation>
    <scope>NUCLEOTIDE SEQUENCE [LARGE SCALE GENOMIC DNA]</scope>
    <source>
        <strain evidence="5">KCTC 52042</strain>
    </source>
</reference>
<feature type="transmembrane region" description="Helical" evidence="2">
    <location>
        <begin position="329"/>
        <end position="352"/>
    </location>
</feature>
<dbReference type="RefSeq" id="WP_390298842.1">
    <property type="nucleotide sequence ID" value="NZ_JBHULI010000004.1"/>
</dbReference>
<dbReference type="EC" id="3.1.3.16" evidence="4"/>
<comment type="caution">
    <text evidence="4">The sequence shown here is derived from an EMBL/GenBank/DDBJ whole genome shotgun (WGS) entry which is preliminary data.</text>
</comment>
<feature type="transmembrane region" description="Helical" evidence="2">
    <location>
        <begin position="296"/>
        <end position="317"/>
    </location>
</feature>
<dbReference type="EMBL" id="JBHULI010000004">
    <property type="protein sequence ID" value="MFD2531560.1"/>
    <property type="molecule type" value="Genomic_DNA"/>
</dbReference>
<feature type="transmembrane region" description="Helical" evidence="2">
    <location>
        <begin position="263"/>
        <end position="284"/>
    </location>
</feature>
<evidence type="ECO:0000256" key="2">
    <source>
        <dbReference type="SAM" id="Phobius"/>
    </source>
</evidence>
<dbReference type="GO" id="GO:0004722">
    <property type="term" value="F:protein serine/threonine phosphatase activity"/>
    <property type="evidence" value="ECO:0007669"/>
    <property type="project" value="UniProtKB-EC"/>
</dbReference>
<feature type="transmembrane region" description="Helical" evidence="2">
    <location>
        <begin position="490"/>
        <end position="508"/>
    </location>
</feature>
<keyword evidence="1 4" id="KW-0378">Hydrolase</keyword>
<feature type="transmembrane region" description="Helical" evidence="2">
    <location>
        <begin position="462"/>
        <end position="484"/>
    </location>
</feature>
<evidence type="ECO:0000313" key="4">
    <source>
        <dbReference type="EMBL" id="MFD2531560.1"/>
    </source>
</evidence>
<protein>
    <submittedName>
        <fullName evidence="4">PP2C family protein-serine/threonine phosphatase</fullName>
        <ecNumber evidence="4">3.1.3.16</ecNumber>
    </submittedName>
</protein>
<evidence type="ECO:0000313" key="5">
    <source>
        <dbReference type="Proteomes" id="UP001597460"/>
    </source>
</evidence>
<proteinExistence type="predicted"/>
<dbReference type="SUPFAM" id="SSF81606">
    <property type="entry name" value="PP2C-like"/>
    <property type="match status" value="1"/>
</dbReference>
<feature type="domain" description="PPM-type phosphatase" evidence="3">
    <location>
        <begin position="610"/>
        <end position="832"/>
    </location>
</feature>
<dbReference type="Pfam" id="PF07228">
    <property type="entry name" value="SpoIIE"/>
    <property type="match status" value="1"/>
</dbReference>
<dbReference type="Proteomes" id="UP001597460">
    <property type="component" value="Unassembled WGS sequence"/>
</dbReference>
<feature type="transmembrane region" description="Helical" evidence="2">
    <location>
        <begin position="437"/>
        <end position="455"/>
    </location>
</feature>
<dbReference type="InterPro" id="IPR052016">
    <property type="entry name" value="Bact_Sigma-Reg"/>
</dbReference>
<feature type="transmembrane region" description="Helical" evidence="2">
    <location>
        <begin position="513"/>
        <end position="534"/>
    </location>
</feature>
<name>A0ABW5JGT8_9BACT</name>
<keyword evidence="2" id="KW-0472">Membrane</keyword>
<gene>
    <name evidence="4" type="ORF">ACFSVN_03785</name>
</gene>
<keyword evidence="5" id="KW-1185">Reference proteome</keyword>
<dbReference type="SMART" id="SM00331">
    <property type="entry name" value="PP2C_SIG"/>
    <property type="match status" value="1"/>
</dbReference>
<organism evidence="4 5">
    <name type="scientific">Gracilimonas halophila</name>
    <dbReference type="NCBI Taxonomy" id="1834464"/>
    <lineage>
        <taxon>Bacteria</taxon>
        <taxon>Pseudomonadati</taxon>
        <taxon>Balneolota</taxon>
        <taxon>Balneolia</taxon>
        <taxon>Balneolales</taxon>
        <taxon>Balneolaceae</taxon>
        <taxon>Gracilimonas</taxon>
    </lineage>
</organism>
<dbReference type="PANTHER" id="PTHR43156">
    <property type="entry name" value="STAGE II SPORULATION PROTEIN E-RELATED"/>
    <property type="match status" value="1"/>
</dbReference>
<dbReference type="InterPro" id="IPR036457">
    <property type="entry name" value="PPM-type-like_dom_sf"/>
</dbReference>
<evidence type="ECO:0000256" key="1">
    <source>
        <dbReference type="ARBA" id="ARBA00022801"/>
    </source>
</evidence>
<sequence length="832" mass="93240">MAGILSYFILRPDIEFYASAPISESKAQVEEKIGEIVQELGFSVDSLALMSTRRQHLSYTKTLQDTIEESPSPAALNKKGFHIQSWETVIGSAKSSNGVFATLEQLFNDTGRLKINLANNGKIIRINSHNENPNPTFIQGDSLFSIAEKVVGDILGYDLGIYELKQDSFDNSVIADNEGQNNRRELNNGRDEESLEIVWTVKTDTVRAPEKLILRLQPIVREINDESGFRTQFGFTIQSFSALDSFEPEDLKSGTTDNSEDLLFSYILFSTLFLLIILIFAVGLKNIFKGKVEWRRAVVIFIAISAGVYGWRAIYYIYSYNPFLSTAGIFAGTVNNLVFALVVGLYAALAYISWEALARSQGQHQIDIIDALWQRKFFVSETGSGLVHGFAFGGIVIGVMSSILYFSGEFLIQADSQFGFSEASITPKLLTINMSSWTTTWLVCIAQIGFVYSILQHWIKREWLASLLAIVISGICISVLGRLIGTSGTVFHDILIYLSITVIFIYAIKEFGLLTVSTGWWFFSVFLMIQPYIGSSSIEVAYVGWVQSFIMAGPFIYGFIAYRYGVSVSEVGDYIPEYEERMAQHLRVEKEIEIARESQYKLMPLKAPKVDGIDVYGFFLPSFEVGGDYFDYVLSEDKAGNPTAINMAVVDVSGKAMRAAMPAVFTSGLLLSRMKDDMPSDILSRITEPIFYRTDKRTFITCALARYEFETMQMSIANAGHCRPILKRNGIAEYIHTPAPAYPLGIKKNVTYRAETIAMKKGDFFLLYSDGLPEAVNEKGERFGFEEVPRLLESIDTDSLSAYEIAQEIKRTVQKFSNYQLVDDTTIICLKV</sequence>
<feature type="transmembrane region" description="Helical" evidence="2">
    <location>
        <begin position="540"/>
        <end position="560"/>
    </location>
</feature>
<dbReference type="PANTHER" id="PTHR43156:SF2">
    <property type="entry name" value="STAGE II SPORULATION PROTEIN E"/>
    <property type="match status" value="1"/>
</dbReference>
<dbReference type="InterPro" id="IPR001932">
    <property type="entry name" value="PPM-type_phosphatase-like_dom"/>
</dbReference>
<evidence type="ECO:0000259" key="3">
    <source>
        <dbReference type="SMART" id="SM00331"/>
    </source>
</evidence>
<accession>A0ABW5JGT8</accession>